<dbReference type="InterPro" id="IPR017853">
    <property type="entry name" value="GH"/>
</dbReference>
<dbReference type="Pfam" id="PF16875">
    <property type="entry name" value="Glyco_hydro_36N"/>
    <property type="match status" value="1"/>
</dbReference>
<evidence type="ECO:0000259" key="1">
    <source>
        <dbReference type="Pfam" id="PF16875"/>
    </source>
</evidence>
<evidence type="ECO:0000313" key="3">
    <source>
        <dbReference type="Proteomes" id="UP000824081"/>
    </source>
</evidence>
<feature type="domain" description="Glycosyl hydrolase family 36 N-terminal" evidence="1">
    <location>
        <begin position="60"/>
        <end position="158"/>
    </location>
</feature>
<dbReference type="InterPro" id="IPR031704">
    <property type="entry name" value="Glyco_hydro_36_N"/>
</dbReference>
<dbReference type="Gene3D" id="2.70.98.60">
    <property type="entry name" value="alpha-galactosidase from lactobacil brevis"/>
    <property type="match status" value="1"/>
</dbReference>
<sequence length="636" mass="67585">MIRRKANVYKLDTPSTTLLIRAEGTAEFLYYGERLSVPGSDYGCLFSEGGPLFSCGAESFLSCSQAGTALVSGFVFQRARLTEKPVISPLPSSFSLPGKTAGQTLCLEFAEESAKLRLFFFCTVFDDCDGVVFSSRLVNGGRKEVSVRRLDSLALGLPGGLNAASSRAGEPMILTGKQGAYAIALLGAGEGASRTQSSESCTRVFSGDGDFLPDRILAPGESLFSSEAVSVFAPDRGEALRALRGFFGRHVVRGKWREKERPVAVEYDGRGKTPEEIFAAAESWAKAGAELFLLECPSGNCPELEEEDAGQAREAGVLAEGIRSRGMKFGLTLCPERAGVQDPVLKKHPDFALRIPGKTGPEILLDLADPRVRKYIVRTVSAAVSGTKAACVRWKSGARSLLEAGRSGYAEGLCAVLEKLTEKFPGVLFEGDFGEPCPGLLSCFQRFRAPARLFREAGICPQTAVSFRLSAEEAGGRVAISALFGTPGFRADGPLSPDGAEAVGKFLSFYKKYRRAAEYGEWYDLGDAGGVPGICAVAENKGCALAAVFPGKEGGRMFWKGLDPASVYVVRFRSEEGAAEYTVSGELLMKGGIPLPEIFSGQARNGQAAGAGPAVDESGRTAMLVTADKSVRGRSA</sequence>
<organism evidence="2 3">
    <name type="scientific">Candidatus Scatosoma pullistercoris</name>
    <dbReference type="NCBI Taxonomy" id="2840934"/>
    <lineage>
        <taxon>Bacteria</taxon>
        <taxon>Bacillati</taxon>
        <taxon>Bacillota</taxon>
        <taxon>Clostridia</taxon>
        <taxon>Candidatus Scatosoma</taxon>
    </lineage>
</organism>
<dbReference type="EMBL" id="DVMZ01000022">
    <property type="protein sequence ID" value="HIU58615.1"/>
    <property type="molecule type" value="Genomic_DNA"/>
</dbReference>
<dbReference type="SUPFAM" id="SSF51445">
    <property type="entry name" value="(Trans)glycosidases"/>
    <property type="match status" value="1"/>
</dbReference>
<dbReference type="Gene3D" id="3.20.20.70">
    <property type="entry name" value="Aldolase class I"/>
    <property type="match status" value="1"/>
</dbReference>
<dbReference type="InterPro" id="IPR038417">
    <property type="entry name" value="Alpga-gal_N_sf"/>
</dbReference>
<evidence type="ECO:0000313" key="2">
    <source>
        <dbReference type="EMBL" id="HIU58615.1"/>
    </source>
</evidence>
<dbReference type="InterPro" id="IPR013785">
    <property type="entry name" value="Aldolase_TIM"/>
</dbReference>
<name>A0A9D1MDX3_9FIRM</name>
<dbReference type="AlphaFoldDB" id="A0A9D1MDX3"/>
<protein>
    <submittedName>
        <fullName evidence="2">Alpha-galactosidase</fullName>
    </submittedName>
</protein>
<accession>A0A9D1MDX3</accession>
<proteinExistence type="predicted"/>
<comment type="caution">
    <text evidence="2">The sequence shown here is derived from an EMBL/GenBank/DDBJ whole genome shotgun (WGS) entry which is preliminary data.</text>
</comment>
<reference evidence="2" key="1">
    <citation type="submission" date="2020-10" db="EMBL/GenBank/DDBJ databases">
        <authorList>
            <person name="Gilroy R."/>
        </authorList>
    </citation>
    <scope>NUCLEOTIDE SEQUENCE</scope>
    <source>
        <strain evidence="2">11687</strain>
    </source>
</reference>
<reference evidence="2" key="2">
    <citation type="journal article" date="2021" name="PeerJ">
        <title>Extensive microbial diversity within the chicken gut microbiome revealed by metagenomics and culture.</title>
        <authorList>
            <person name="Gilroy R."/>
            <person name="Ravi A."/>
            <person name="Getino M."/>
            <person name="Pursley I."/>
            <person name="Horton D.L."/>
            <person name="Alikhan N.F."/>
            <person name="Baker D."/>
            <person name="Gharbi K."/>
            <person name="Hall N."/>
            <person name="Watson M."/>
            <person name="Adriaenssens E.M."/>
            <person name="Foster-Nyarko E."/>
            <person name="Jarju S."/>
            <person name="Secka A."/>
            <person name="Antonio M."/>
            <person name="Oren A."/>
            <person name="Chaudhuri R.R."/>
            <person name="La Ragione R."/>
            <person name="Hildebrand F."/>
            <person name="Pallen M.J."/>
        </authorList>
    </citation>
    <scope>NUCLEOTIDE SEQUENCE</scope>
    <source>
        <strain evidence="2">11687</strain>
    </source>
</reference>
<gene>
    <name evidence="2" type="ORF">IAC57_00795</name>
</gene>
<dbReference type="Pfam" id="PF02065">
    <property type="entry name" value="Melibiase"/>
    <property type="match status" value="1"/>
</dbReference>
<dbReference type="Proteomes" id="UP000824081">
    <property type="component" value="Unassembled WGS sequence"/>
</dbReference>